<protein>
    <submittedName>
        <fullName evidence="1">Uncharacterized protein</fullName>
    </submittedName>
</protein>
<dbReference type="Gene3D" id="2.40.50.150">
    <property type="match status" value="1"/>
</dbReference>
<dbReference type="Proteomes" id="UP001176961">
    <property type="component" value="Unassembled WGS sequence"/>
</dbReference>
<reference evidence="1" key="1">
    <citation type="submission" date="2023-07" db="EMBL/GenBank/DDBJ databases">
        <authorList>
            <consortium name="CYATHOMIX"/>
        </authorList>
    </citation>
    <scope>NUCLEOTIDE SEQUENCE</scope>
    <source>
        <strain evidence="1">N/A</strain>
    </source>
</reference>
<proteinExistence type="predicted"/>
<dbReference type="GO" id="GO:0003899">
    <property type="term" value="F:DNA-directed RNA polymerase activity"/>
    <property type="evidence" value="ECO:0007669"/>
    <property type="project" value="InterPro"/>
</dbReference>
<organism evidence="1 2">
    <name type="scientific">Cylicocyclus nassatus</name>
    <name type="common">Nematode worm</name>
    <dbReference type="NCBI Taxonomy" id="53992"/>
    <lineage>
        <taxon>Eukaryota</taxon>
        <taxon>Metazoa</taxon>
        <taxon>Ecdysozoa</taxon>
        <taxon>Nematoda</taxon>
        <taxon>Chromadorea</taxon>
        <taxon>Rhabditida</taxon>
        <taxon>Rhabditina</taxon>
        <taxon>Rhabditomorpha</taxon>
        <taxon>Strongyloidea</taxon>
        <taxon>Strongylidae</taxon>
        <taxon>Cylicocyclus</taxon>
    </lineage>
</organism>
<dbReference type="InterPro" id="IPR014724">
    <property type="entry name" value="RNA_pol_RPB2_OB-fold"/>
</dbReference>
<keyword evidence="2" id="KW-1185">Reference proteome</keyword>
<dbReference type="AlphaFoldDB" id="A0AA36H4G3"/>
<sequence>MEYVRSVRSTLSPEAICKTIAQVIYRSYCDQEVNLDGANRSLSKSQREICSVMKHSLYDKLDDDGIIISGMRVPAYYVIIGKTVEPPKVPIPSWASYSLFDTIPDWYSIISAAS</sequence>
<comment type="caution">
    <text evidence="1">The sequence shown here is derived from an EMBL/GenBank/DDBJ whole genome shotgun (WGS) entry which is preliminary data.</text>
</comment>
<evidence type="ECO:0000313" key="2">
    <source>
        <dbReference type="Proteomes" id="UP001176961"/>
    </source>
</evidence>
<gene>
    <name evidence="1" type="ORF">CYNAS_LOCUS15821</name>
</gene>
<evidence type="ECO:0000313" key="1">
    <source>
        <dbReference type="EMBL" id="CAJ0603838.1"/>
    </source>
</evidence>
<accession>A0AA36H4G3</accession>
<name>A0AA36H4G3_CYLNA</name>
<dbReference type="EMBL" id="CATQJL010000305">
    <property type="protein sequence ID" value="CAJ0603838.1"/>
    <property type="molecule type" value="Genomic_DNA"/>
</dbReference>